<dbReference type="Proteomes" id="UP000233750">
    <property type="component" value="Unassembled WGS sequence"/>
</dbReference>
<proteinExistence type="predicted"/>
<dbReference type="Gene3D" id="3.40.50.1820">
    <property type="entry name" value="alpha/beta hydrolase"/>
    <property type="match status" value="1"/>
</dbReference>
<dbReference type="SMART" id="SM00939">
    <property type="entry name" value="PepX_C"/>
    <property type="match status" value="1"/>
</dbReference>
<evidence type="ECO:0000259" key="2">
    <source>
        <dbReference type="SMART" id="SM00939"/>
    </source>
</evidence>
<dbReference type="InterPro" id="IPR013736">
    <property type="entry name" value="Xaa-Pro_dipept_C"/>
</dbReference>
<gene>
    <name evidence="3" type="ORF">ATK30_1647</name>
</gene>
<sequence length="564" mass="61918">MSPPGDEPPRRKKRTPNNSRTFDYVLNRIVDRLLGLPAAEGPAIAAKGLRIPMPDGAHLLADRYTPPGLTSGPVVLIRTPYGRTGPLAKLFGETFARHGLQTVLQSTRGTFGSEGEFRPFHTEREDGLATAEWLRAQPWCDGRIAMAGASYLGHTQWAVGPYLDPPLEAMCLGITASEFVSTFYPGGVLAADNMVSWSAMIGKQEERFAALPNPLQKRRTRNAMAYLPIAGADVAAIGKPVQFLQDVTEHADPDDDFWQMSDHSAEVAKLEVPVSMVTGWYDLFIRAQMRDFRTLQDAGRSPRITVGPWSHGEPASFRVLIQDQLGFLRAHLADDRTQLQRSPVRIFLQQASAWLDFDHWPPASEPTHAHLRPVGGLGETVPGAALPTSFTYDPADPTPGVGGPLLMGKNKQRDNSAVEARDDVLVFTGEPLVHDVDVIGDVSATVFVRTELPDADVYVRLCDVDPNGISRNVTDGILRLRPGVPEADADGVVRADVELDPTAYRFRRGHRLRVQVAGGAFPRFARNHGTGERVSSAVRGTPNRFEVFHDETRPSRVTLPVFTR</sequence>
<evidence type="ECO:0000313" key="4">
    <source>
        <dbReference type="Proteomes" id="UP000233750"/>
    </source>
</evidence>
<dbReference type="SUPFAM" id="SSF53474">
    <property type="entry name" value="alpha/beta-Hydrolases"/>
    <property type="match status" value="1"/>
</dbReference>
<evidence type="ECO:0000313" key="3">
    <source>
        <dbReference type="EMBL" id="PKV90890.1"/>
    </source>
</evidence>
<dbReference type="SUPFAM" id="SSF49785">
    <property type="entry name" value="Galactose-binding domain-like"/>
    <property type="match status" value="1"/>
</dbReference>
<dbReference type="PANTHER" id="PTHR43056">
    <property type="entry name" value="PEPTIDASE S9 PROLYL OLIGOPEPTIDASE"/>
    <property type="match status" value="1"/>
</dbReference>
<dbReference type="Gene3D" id="2.60.120.260">
    <property type="entry name" value="Galactose-binding domain-like"/>
    <property type="match status" value="1"/>
</dbReference>
<keyword evidence="4" id="KW-1185">Reference proteome</keyword>
<dbReference type="AlphaFoldDB" id="A0A2N3WAJ6"/>
<dbReference type="InterPro" id="IPR008979">
    <property type="entry name" value="Galactose-bd-like_sf"/>
</dbReference>
<dbReference type="InterPro" id="IPR005674">
    <property type="entry name" value="CocE/Ser_esterase"/>
</dbReference>
<keyword evidence="1" id="KW-0378">Hydrolase</keyword>
<dbReference type="InterPro" id="IPR000383">
    <property type="entry name" value="Xaa-Pro-like_dom"/>
</dbReference>
<evidence type="ECO:0000256" key="1">
    <source>
        <dbReference type="ARBA" id="ARBA00022801"/>
    </source>
</evidence>
<accession>A0A2N3WAJ6</accession>
<dbReference type="Gene3D" id="1.10.3020.10">
    <property type="entry name" value="alpha-amino acid ester hydrolase ( Helical cap domain)"/>
    <property type="match status" value="1"/>
</dbReference>
<dbReference type="Pfam" id="PF02129">
    <property type="entry name" value="Peptidase_S15"/>
    <property type="match status" value="1"/>
</dbReference>
<dbReference type="Pfam" id="PF08530">
    <property type="entry name" value="PepX_C"/>
    <property type="match status" value="1"/>
</dbReference>
<dbReference type="NCBIfam" id="TIGR00976">
    <property type="entry name" value="CocE_NonD"/>
    <property type="match status" value="1"/>
</dbReference>
<name>A0A2N3WAJ6_9PSEU</name>
<organism evidence="3 4">
    <name type="scientific">Amycolatopsis echigonensis</name>
    <dbReference type="NCBI Taxonomy" id="2576905"/>
    <lineage>
        <taxon>Bacteria</taxon>
        <taxon>Bacillati</taxon>
        <taxon>Actinomycetota</taxon>
        <taxon>Actinomycetes</taxon>
        <taxon>Pseudonocardiales</taxon>
        <taxon>Pseudonocardiaceae</taxon>
        <taxon>Amycolatopsis</taxon>
    </lineage>
</organism>
<protein>
    <recommendedName>
        <fullName evidence="2">Xaa-Pro dipeptidyl-peptidase C-terminal domain-containing protein</fullName>
    </recommendedName>
</protein>
<dbReference type="GO" id="GO:0008239">
    <property type="term" value="F:dipeptidyl-peptidase activity"/>
    <property type="evidence" value="ECO:0007669"/>
    <property type="project" value="InterPro"/>
</dbReference>
<dbReference type="EMBL" id="PJMY01000003">
    <property type="protein sequence ID" value="PKV90890.1"/>
    <property type="molecule type" value="Genomic_DNA"/>
</dbReference>
<dbReference type="InterPro" id="IPR050585">
    <property type="entry name" value="Xaa-Pro_dipeptidyl-ppase/CocE"/>
</dbReference>
<reference evidence="3 4" key="1">
    <citation type="submission" date="2017-12" db="EMBL/GenBank/DDBJ databases">
        <title>Sequencing the genomes of 1000 Actinobacteria strains.</title>
        <authorList>
            <person name="Klenk H.-P."/>
        </authorList>
    </citation>
    <scope>NUCLEOTIDE SEQUENCE [LARGE SCALE GENOMIC DNA]</scope>
    <source>
        <strain evidence="3 4">DSM 45165</strain>
    </source>
</reference>
<dbReference type="InterPro" id="IPR029058">
    <property type="entry name" value="AB_hydrolase_fold"/>
</dbReference>
<feature type="domain" description="Xaa-Pro dipeptidyl-peptidase C-terminal" evidence="2">
    <location>
        <begin position="325"/>
        <end position="558"/>
    </location>
</feature>
<comment type="caution">
    <text evidence="3">The sequence shown here is derived from an EMBL/GenBank/DDBJ whole genome shotgun (WGS) entry which is preliminary data.</text>
</comment>
<dbReference type="PANTHER" id="PTHR43056:SF10">
    <property type="entry name" value="COCE_NOND FAMILY, PUTATIVE (AFU_ORTHOLOGUE AFUA_7G00600)-RELATED"/>
    <property type="match status" value="1"/>
</dbReference>